<feature type="region of interest" description="Disordered" evidence="3">
    <location>
        <begin position="232"/>
        <end position="254"/>
    </location>
</feature>
<dbReference type="PANTHER" id="PTHR28663:SF1">
    <property type="entry name" value="CILIA- AND FLAGELLA- ASSOCIATED PROTEIN 210"/>
    <property type="match status" value="1"/>
</dbReference>
<accession>A0AAD7UMB8</accession>
<dbReference type="Pfam" id="PF13868">
    <property type="entry name" value="TPH"/>
    <property type="match status" value="1"/>
</dbReference>
<evidence type="ECO:0000256" key="2">
    <source>
        <dbReference type="SAM" id="Coils"/>
    </source>
</evidence>
<evidence type="ECO:0000313" key="5">
    <source>
        <dbReference type="EMBL" id="KAJ8612520.1"/>
    </source>
</evidence>
<dbReference type="Proteomes" id="UP001230188">
    <property type="component" value="Unassembled WGS sequence"/>
</dbReference>
<feature type="coiled-coil region" evidence="2">
    <location>
        <begin position="46"/>
        <end position="77"/>
    </location>
</feature>
<dbReference type="InterPro" id="IPR039986">
    <property type="entry name" value="CFAP210"/>
</dbReference>
<proteinExistence type="predicted"/>
<dbReference type="InterPro" id="IPR043597">
    <property type="entry name" value="TPH_dom"/>
</dbReference>
<evidence type="ECO:0000256" key="1">
    <source>
        <dbReference type="ARBA" id="ARBA00023054"/>
    </source>
</evidence>
<comment type="caution">
    <text evidence="5">The sequence shown here is derived from an EMBL/GenBank/DDBJ whole genome shotgun (WGS) entry which is preliminary data.</text>
</comment>
<gene>
    <name evidence="5" type="ORF">CTAYLR_003720</name>
</gene>
<sequence>MTVISSRELERMRASVRPEAATATDSRRLLLKGLSDEKVKTWPNTLEAMRKKKENWKKEKIEEEEKARVEMDKEEAAFQMKQRLGAIERANLLLYEQTDRMKGLRSKQTYSEVVRERKEQAKEKQLRKRWESEKEREYHEALLKQIDQAERRDAGAEAARRAKAEAIADAQRAQLGEFRAKHIERLEAAKKDGELILKRAIADHEEDERLLEERRVASKIQQRMTLLANEALEERKREQRKEEERAEKARHADVAKKEYVASERERLEKARFDARQATKQRLIDKASNELATRINRDAERLERQVEELRQKEENLAALKVEMIRKQKAAIDAGK</sequence>
<feature type="domain" description="Trichohyalin-plectin-homology" evidence="4">
    <location>
        <begin position="94"/>
        <end position="330"/>
    </location>
</feature>
<evidence type="ECO:0000256" key="3">
    <source>
        <dbReference type="SAM" id="MobiDB-lite"/>
    </source>
</evidence>
<reference evidence="5" key="1">
    <citation type="submission" date="2023-01" db="EMBL/GenBank/DDBJ databases">
        <title>Metagenome sequencing of chrysophaentin producing Chrysophaeum taylorii.</title>
        <authorList>
            <person name="Davison J."/>
            <person name="Bewley C."/>
        </authorList>
    </citation>
    <scope>NUCLEOTIDE SEQUENCE</scope>
    <source>
        <strain evidence="5">NIES-1699</strain>
    </source>
</reference>
<dbReference type="PANTHER" id="PTHR28663">
    <property type="entry name" value="COILED-COIL DOMAIN-CONTAINING PROTEIN 173"/>
    <property type="match status" value="1"/>
</dbReference>
<evidence type="ECO:0000313" key="6">
    <source>
        <dbReference type="Proteomes" id="UP001230188"/>
    </source>
</evidence>
<protein>
    <recommendedName>
        <fullName evidence="4">Trichohyalin-plectin-homology domain-containing protein</fullName>
    </recommendedName>
</protein>
<organism evidence="5 6">
    <name type="scientific">Chrysophaeum taylorii</name>
    <dbReference type="NCBI Taxonomy" id="2483200"/>
    <lineage>
        <taxon>Eukaryota</taxon>
        <taxon>Sar</taxon>
        <taxon>Stramenopiles</taxon>
        <taxon>Ochrophyta</taxon>
        <taxon>Pelagophyceae</taxon>
        <taxon>Pelagomonadales</taxon>
        <taxon>Pelagomonadaceae</taxon>
        <taxon>Chrysophaeum</taxon>
    </lineage>
</organism>
<feature type="region of interest" description="Disordered" evidence="3">
    <location>
        <begin position="1"/>
        <end position="24"/>
    </location>
</feature>
<keyword evidence="1 2" id="KW-0175">Coiled coil</keyword>
<evidence type="ECO:0000259" key="4">
    <source>
        <dbReference type="Pfam" id="PF13868"/>
    </source>
</evidence>
<dbReference type="AlphaFoldDB" id="A0AAD7UMB8"/>
<name>A0AAD7UMB8_9STRA</name>
<keyword evidence="6" id="KW-1185">Reference proteome</keyword>
<dbReference type="EMBL" id="JAQMWT010000047">
    <property type="protein sequence ID" value="KAJ8612520.1"/>
    <property type="molecule type" value="Genomic_DNA"/>
</dbReference>
<feature type="coiled-coil region" evidence="2">
    <location>
        <begin position="132"/>
        <end position="159"/>
    </location>
</feature>